<evidence type="ECO:0000313" key="4">
    <source>
        <dbReference type="EMBL" id="JAC64513.1"/>
    </source>
</evidence>
<dbReference type="SMR" id="A0A061QXS9"/>
<dbReference type="EMBL" id="GBEZ01022324">
    <property type="protein sequence ID" value="JAC64513.1"/>
    <property type="molecule type" value="Transcribed_RNA"/>
</dbReference>
<dbReference type="EMBL" id="GBEZ01027880">
    <property type="protein sequence ID" value="JAC59485.1"/>
    <property type="molecule type" value="Transcribed_RNA"/>
</dbReference>
<evidence type="ECO:0000259" key="2">
    <source>
        <dbReference type="PROSITE" id="PS51186"/>
    </source>
</evidence>
<protein>
    <recommendedName>
        <fullName evidence="2">N-acetyltransferase domain-containing protein</fullName>
    </recommendedName>
</protein>
<dbReference type="SUPFAM" id="SSF55729">
    <property type="entry name" value="Acyl-CoA N-acyltransferases (Nat)"/>
    <property type="match status" value="1"/>
</dbReference>
<gene>
    <name evidence="4" type="ORF">TSPGSL018_18165</name>
    <name evidence="3" type="ORF">TSPGSL018_31294</name>
</gene>
<dbReference type="PROSITE" id="PS51186">
    <property type="entry name" value="GNAT"/>
    <property type="match status" value="1"/>
</dbReference>
<dbReference type="Gene3D" id="3.40.630.30">
    <property type="match status" value="1"/>
</dbReference>
<dbReference type="InterPro" id="IPR016181">
    <property type="entry name" value="Acyl_CoA_acyltransferase"/>
</dbReference>
<dbReference type="GO" id="GO:0016747">
    <property type="term" value="F:acyltransferase activity, transferring groups other than amino-acyl groups"/>
    <property type="evidence" value="ECO:0007669"/>
    <property type="project" value="InterPro"/>
</dbReference>
<accession>A0A061QXS9</accession>
<dbReference type="AlphaFoldDB" id="A0A061QXS9"/>
<name>A0A061QXS9_9CHLO</name>
<proteinExistence type="predicted"/>
<feature type="compositionally biased region" description="Polar residues" evidence="1">
    <location>
        <begin position="1"/>
        <end position="20"/>
    </location>
</feature>
<evidence type="ECO:0000256" key="1">
    <source>
        <dbReference type="SAM" id="MobiDB-lite"/>
    </source>
</evidence>
<sequence>MGACHSRSSSQGATQNSPGRETTPHHRSNLGNKWSAKGNKGFSYNPFLGSGEWELDFADLDLGDIAKDLHLAPASGEFVPTASGRPAGHDWGSHTKPPMCAKIALAAMGGGPQLWRPAELLPPGEMRRFLTAHSAALTLRCKRHPTDPEDCMPITLRPLCSADREALQAGVAELSVRSQIMRFMSPISELKDSELDYLTELDYDRHFAWAIGTGTHGIAVGRYVCHPGDAARADVAITVVDTTQGLGLSSLLLWALAHVAHKRGVAIFTSSHHPDNLPMTRMYHRMRAAGVGVRFCGDAPANQLQTVEIELPIGLPDIASTLLSEADLFKFMRAVDGQVATRRSTDVTLRDWADPRP</sequence>
<organism evidence="4">
    <name type="scientific">Tetraselmis sp. GSL018</name>
    <dbReference type="NCBI Taxonomy" id="582737"/>
    <lineage>
        <taxon>Eukaryota</taxon>
        <taxon>Viridiplantae</taxon>
        <taxon>Chlorophyta</taxon>
        <taxon>core chlorophytes</taxon>
        <taxon>Chlorodendrophyceae</taxon>
        <taxon>Chlorodendrales</taxon>
        <taxon>Chlorodendraceae</taxon>
        <taxon>Tetraselmis</taxon>
    </lineage>
</organism>
<dbReference type="InterPro" id="IPR000182">
    <property type="entry name" value="GNAT_dom"/>
</dbReference>
<reference evidence="4" key="1">
    <citation type="submission" date="2014-05" db="EMBL/GenBank/DDBJ databases">
        <title>The transcriptome of the halophilic microalga Tetraselmis sp. GSL018 isolated from the Great Salt Lake, Utah.</title>
        <authorList>
            <person name="Jinkerson R.E."/>
            <person name="D'Adamo S."/>
            <person name="Posewitz M.C."/>
        </authorList>
    </citation>
    <scope>NUCLEOTIDE SEQUENCE</scope>
    <source>
        <strain evidence="4">GSL018</strain>
    </source>
</reference>
<evidence type="ECO:0000313" key="3">
    <source>
        <dbReference type="EMBL" id="JAC59485.1"/>
    </source>
</evidence>
<feature type="region of interest" description="Disordered" evidence="1">
    <location>
        <begin position="1"/>
        <end position="35"/>
    </location>
</feature>
<feature type="domain" description="N-acetyltransferase" evidence="2">
    <location>
        <begin position="154"/>
        <end position="314"/>
    </location>
</feature>
<dbReference type="Pfam" id="PF13302">
    <property type="entry name" value="Acetyltransf_3"/>
    <property type="match status" value="1"/>
</dbReference>